<feature type="compositionally biased region" description="Polar residues" evidence="1">
    <location>
        <begin position="19"/>
        <end position="32"/>
    </location>
</feature>
<accession>A0ABD2TJ86</accession>
<evidence type="ECO:0000313" key="2">
    <source>
        <dbReference type="EMBL" id="KAL3356363.1"/>
    </source>
</evidence>
<dbReference type="EMBL" id="JBJKTR010000010">
    <property type="protein sequence ID" value="KAL3356363.1"/>
    <property type="molecule type" value="Genomic_DNA"/>
</dbReference>
<feature type="compositionally biased region" description="Polar residues" evidence="1">
    <location>
        <begin position="71"/>
        <end position="82"/>
    </location>
</feature>
<sequence length="126" mass="13914">MAKVRRDKSQQPAKAIGNDSKQQQPLARTPTATGEDGQPGEATGEHQLQPATPVGSLFSFSPSLLLSFSPASNEENNQQQPSLLHATSHPHLHQKRQPLWHILVLFKMDLNRSVSGTNSFTFETKF</sequence>
<feature type="region of interest" description="Disordered" evidence="1">
    <location>
        <begin position="1"/>
        <end position="56"/>
    </location>
</feature>
<reference evidence="2 3" key="1">
    <citation type="submission" date="2024-05" db="EMBL/GenBank/DDBJ databases">
        <title>De novo assembly of an allotetraploid wild potato.</title>
        <authorList>
            <person name="Hosaka A.J."/>
        </authorList>
    </citation>
    <scope>NUCLEOTIDE SEQUENCE [LARGE SCALE GENOMIC DNA]</scope>
    <source>
        <tissue evidence="2">Young leaves</tissue>
    </source>
</reference>
<comment type="caution">
    <text evidence="2">The sequence shown here is derived from an EMBL/GenBank/DDBJ whole genome shotgun (WGS) entry which is preliminary data.</text>
</comment>
<feature type="region of interest" description="Disordered" evidence="1">
    <location>
        <begin position="68"/>
        <end position="92"/>
    </location>
</feature>
<protein>
    <submittedName>
        <fullName evidence="2">Uncharacterized protein</fullName>
    </submittedName>
</protein>
<gene>
    <name evidence="2" type="ORF">AABB24_017172</name>
</gene>
<name>A0ABD2TJ86_9SOLN</name>
<dbReference type="Proteomes" id="UP001627284">
    <property type="component" value="Unassembled WGS sequence"/>
</dbReference>
<dbReference type="AlphaFoldDB" id="A0ABD2TJ86"/>
<evidence type="ECO:0000256" key="1">
    <source>
        <dbReference type="SAM" id="MobiDB-lite"/>
    </source>
</evidence>
<proteinExistence type="predicted"/>
<organism evidence="2 3">
    <name type="scientific">Solanum stoloniferum</name>
    <dbReference type="NCBI Taxonomy" id="62892"/>
    <lineage>
        <taxon>Eukaryota</taxon>
        <taxon>Viridiplantae</taxon>
        <taxon>Streptophyta</taxon>
        <taxon>Embryophyta</taxon>
        <taxon>Tracheophyta</taxon>
        <taxon>Spermatophyta</taxon>
        <taxon>Magnoliopsida</taxon>
        <taxon>eudicotyledons</taxon>
        <taxon>Gunneridae</taxon>
        <taxon>Pentapetalae</taxon>
        <taxon>asterids</taxon>
        <taxon>lamiids</taxon>
        <taxon>Solanales</taxon>
        <taxon>Solanaceae</taxon>
        <taxon>Solanoideae</taxon>
        <taxon>Solaneae</taxon>
        <taxon>Solanum</taxon>
    </lineage>
</organism>
<evidence type="ECO:0000313" key="3">
    <source>
        <dbReference type="Proteomes" id="UP001627284"/>
    </source>
</evidence>
<keyword evidence="3" id="KW-1185">Reference proteome</keyword>